<keyword evidence="4" id="KW-1185">Reference proteome</keyword>
<accession>A0A8T2PGV2</accession>
<dbReference type="Proteomes" id="UP000824540">
    <property type="component" value="Unassembled WGS sequence"/>
</dbReference>
<reference evidence="3" key="1">
    <citation type="thesis" date="2021" institute="BYU ScholarsArchive" country="Provo, UT, USA">
        <title>Applications of and Algorithms for Genome Assembly and Genomic Analyses with an Emphasis on Marine Teleosts.</title>
        <authorList>
            <person name="Pickett B.D."/>
        </authorList>
    </citation>
    <scope>NUCLEOTIDE SEQUENCE</scope>
    <source>
        <strain evidence="3">HI-2016</strain>
    </source>
</reference>
<dbReference type="AlphaFoldDB" id="A0A8T2PGV2"/>
<keyword evidence="2" id="KW-0812">Transmembrane</keyword>
<dbReference type="EMBL" id="JAFBMS010000007">
    <property type="protein sequence ID" value="KAG9350956.1"/>
    <property type="molecule type" value="Genomic_DNA"/>
</dbReference>
<evidence type="ECO:0000313" key="4">
    <source>
        <dbReference type="Proteomes" id="UP000824540"/>
    </source>
</evidence>
<evidence type="ECO:0000256" key="2">
    <source>
        <dbReference type="SAM" id="Phobius"/>
    </source>
</evidence>
<proteinExistence type="predicted"/>
<protein>
    <submittedName>
        <fullName evidence="3">Uncharacterized protein</fullName>
    </submittedName>
</protein>
<sequence>MYSNTCTDGTDGPEDPFGPSRPATQNGSQQRHIKCYILGILAVVATAGISSGIPLYICHQFSSPQDNNPIRAWTYKLTNNGSKSKTEYEIFTVQKDGDYFIVGEVWKTEEQHCGTNNHVWLRKELRSEEIIAQATFCESGKVTFAEKLWKMRKNAKIYGQDTLWAKEEEELHRFCVPNRKPLHGKPIRVVPYMTVTRAKTEDGFESSAIESVE</sequence>
<gene>
    <name evidence="3" type="ORF">JZ751_024845</name>
</gene>
<feature type="region of interest" description="Disordered" evidence="1">
    <location>
        <begin position="1"/>
        <end position="27"/>
    </location>
</feature>
<feature type="transmembrane region" description="Helical" evidence="2">
    <location>
        <begin position="35"/>
        <end position="57"/>
    </location>
</feature>
<name>A0A8T2PGV2_9TELE</name>
<organism evidence="3 4">
    <name type="scientific">Albula glossodonta</name>
    <name type="common">roundjaw bonefish</name>
    <dbReference type="NCBI Taxonomy" id="121402"/>
    <lineage>
        <taxon>Eukaryota</taxon>
        <taxon>Metazoa</taxon>
        <taxon>Chordata</taxon>
        <taxon>Craniata</taxon>
        <taxon>Vertebrata</taxon>
        <taxon>Euteleostomi</taxon>
        <taxon>Actinopterygii</taxon>
        <taxon>Neopterygii</taxon>
        <taxon>Teleostei</taxon>
        <taxon>Albuliformes</taxon>
        <taxon>Albulidae</taxon>
        <taxon>Albula</taxon>
    </lineage>
</organism>
<feature type="non-terminal residue" evidence="3">
    <location>
        <position position="1"/>
    </location>
</feature>
<keyword evidence="2" id="KW-1133">Transmembrane helix</keyword>
<evidence type="ECO:0000313" key="3">
    <source>
        <dbReference type="EMBL" id="KAG9350956.1"/>
    </source>
</evidence>
<comment type="caution">
    <text evidence="3">The sequence shown here is derived from an EMBL/GenBank/DDBJ whole genome shotgun (WGS) entry which is preliminary data.</text>
</comment>
<evidence type="ECO:0000256" key="1">
    <source>
        <dbReference type="SAM" id="MobiDB-lite"/>
    </source>
</evidence>
<keyword evidence="2" id="KW-0472">Membrane</keyword>